<sequence length="73" mass="7848">MATVAQVAEAYPVFSQAALRDLIFKSADRFNSKGDRIPGNGLAEAGAIKRIGRKVLIDLDAFEAWIDSHASEG</sequence>
<evidence type="ECO:0000313" key="1">
    <source>
        <dbReference type="EMBL" id="AUN96404.1"/>
    </source>
</evidence>
<dbReference type="Proteomes" id="UP000242205">
    <property type="component" value="Chromosome"/>
</dbReference>
<proteinExistence type="predicted"/>
<dbReference type="EMBL" id="CP025682">
    <property type="protein sequence ID" value="AUN96404.1"/>
    <property type="molecule type" value="Genomic_DNA"/>
</dbReference>
<dbReference type="AlphaFoldDB" id="A0A2I6SAY3"/>
<evidence type="ECO:0000313" key="2">
    <source>
        <dbReference type="Proteomes" id="UP000242205"/>
    </source>
</evidence>
<organism evidence="1 2">
    <name type="scientific">Pseudazoarcus pumilus</name>
    <dbReference type="NCBI Taxonomy" id="2067960"/>
    <lineage>
        <taxon>Bacteria</taxon>
        <taxon>Pseudomonadati</taxon>
        <taxon>Pseudomonadota</taxon>
        <taxon>Betaproteobacteria</taxon>
        <taxon>Rhodocyclales</taxon>
        <taxon>Zoogloeaceae</taxon>
        <taxon>Pseudazoarcus</taxon>
    </lineage>
</organism>
<gene>
    <name evidence="1" type="ORF">C0099_08565</name>
</gene>
<protein>
    <submittedName>
        <fullName evidence="1">Uncharacterized protein</fullName>
    </submittedName>
</protein>
<name>A0A2I6SAY3_9RHOO</name>
<dbReference type="KEGG" id="atw:C0099_08565"/>
<accession>A0A2I6SAY3</accession>
<reference evidence="1 2" key="1">
    <citation type="submission" date="2018-01" db="EMBL/GenBank/DDBJ databases">
        <authorList>
            <person name="Fu G.-Y."/>
        </authorList>
    </citation>
    <scope>NUCLEOTIDE SEQUENCE [LARGE SCALE GENOMIC DNA]</scope>
    <source>
        <strain evidence="1 2">SY39</strain>
    </source>
</reference>
<keyword evidence="2" id="KW-1185">Reference proteome</keyword>
<dbReference type="OrthoDB" id="8550105at2"/>